<reference evidence="2" key="1">
    <citation type="submission" date="2016-11" db="EMBL/GenBank/DDBJ databases">
        <authorList>
            <person name="Varghese N."/>
            <person name="Submissions S."/>
        </authorList>
    </citation>
    <scope>NUCLEOTIDE SEQUENCE [LARGE SCALE GENOMIC DNA]</scope>
    <source>
        <strain evidence="2">DSM 19514</strain>
    </source>
</reference>
<dbReference type="Gene3D" id="3.60.15.10">
    <property type="entry name" value="Ribonuclease Z/Hydroxyacylglutathione hydrolase-like"/>
    <property type="match status" value="1"/>
</dbReference>
<dbReference type="EMBL" id="FQUL01000030">
    <property type="protein sequence ID" value="SHE85755.1"/>
    <property type="molecule type" value="Genomic_DNA"/>
</dbReference>
<dbReference type="InterPro" id="IPR036866">
    <property type="entry name" value="RibonucZ/Hydroxyglut_hydro"/>
</dbReference>
<sequence>MVLAFDAADLMENLERELPIGGVVDIEPEAIAVHIRRLKSLAHERGYLLVPWHDPHVWPNSLSS</sequence>
<gene>
    <name evidence="1" type="ORF">SAMN02745225_01820</name>
</gene>
<keyword evidence="2" id="KW-1185">Reference proteome</keyword>
<evidence type="ECO:0000313" key="2">
    <source>
        <dbReference type="Proteomes" id="UP000184295"/>
    </source>
</evidence>
<dbReference type="OrthoDB" id="2971563at2"/>
<evidence type="ECO:0000313" key="1">
    <source>
        <dbReference type="EMBL" id="SHE85755.1"/>
    </source>
</evidence>
<dbReference type="RefSeq" id="WP_072791586.1">
    <property type="nucleotide sequence ID" value="NZ_FQUL01000030.1"/>
</dbReference>
<protein>
    <submittedName>
        <fullName evidence="1">Uncharacterized protein</fullName>
    </submittedName>
</protein>
<accession>A0A1M4WX22</accession>
<dbReference type="AlphaFoldDB" id="A0A1M4WX22"/>
<organism evidence="1 2">
    <name type="scientific">Ferrithrix thermotolerans DSM 19514</name>
    <dbReference type="NCBI Taxonomy" id="1121881"/>
    <lineage>
        <taxon>Bacteria</taxon>
        <taxon>Bacillati</taxon>
        <taxon>Actinomycetota</taxon>
        <taxon>Acidimicrobiia</taxon>
        <taxon>Acidimicrobiales</taxon>
        <taxon>Acidimicrobiaceae</taxon>
        <taxon>Ferrithrix</taxon>
    </lineage>
</organism>
<proteinExistence type="predicted"/>
<name>A0A1M4WX22_9ACTN</name>
<dbReference type="Proteomes" id="UP000184295">
    <property type="component" value="Unassembled WGS sequence"/>
</dbReference>